<name>A0ABW3XYG6_9FLAO</name>
<organism evidence="2 3">
    <name type="scientific">Namhaeicola litoreus</name>
    <dbReference type="NCBI Taxonomy" id="1052145"/>
    <lineage>
        <taxon>Bacteria</taxon>
        <taxon>Pseudomonadati</taxon>
        <taxon>Bacteroidota</taxon>
        <taxon>Flavobacteriia</taxon>
        <taxon>Flavobacteriales</taxon>
        <taxon>Flavobacteriaceae</taxon>
        <taxon>Namhaeicola</taxon>
    </lineage>
</organism>
<evidence type="ECO:0000313" key="2">
    <source>
        <dbReference type="EMBL" id="MFD1314631.1"/>
    </source>
</evidence>
<keyword evidence="1" id="KW-0732">Signal</keyword>
<keyword evidence="3" id="KW-1185">Reference proteome</keyword>
<sequence>MKKIITLFMTVSMFLTASLKAQNSGEVSYTFSYEKFKGEPKDEYEMSARMMADKTAEYARLHLYRLKFNAYESYFDVEESLPIDDSEGAFPFNVSKFTFSNGIFYQNTKTNENLNQLTTMNELFLIEGNLRRDWQITHEHKRIGKYNCYKAILSCAGCDNNQEIVVWFTPEIPLAFGPAGLGGLPGLIVEATKYRYTLSIKEIRYFEKDLTIDKPNEGKKVTAEDLKEMQMKVRRNMTKG</sequence>
<comment type="caution">
    <text evidence="2">The sequence shown here is derived from an EMBL/GenBank/DDBJ whole genome shotgun (WGS) entry which is preliminary data.</text>
</comment>
<evidence type="ECO:0000313" key="3">
    <source>
        <dbReference type="Proteomes" id="UP001597201"/>
    </source>
</evidence>
<dbReference type="InterPro" id="IPR005901">
    <property type="entry name" value="GLPGLI"/>
</dbReference>
<dbReference type="Pfam" id="PF09697">
    <property type="entry name" value="Porph_ging"/>
    <property type="match status" value="1"/>
</dbReference>
<feature type="signal peptide" evidence="1">
    <location>
        <begin position="1"/>
        <end position="21"/>
    </location>
</feature>
<dbReference type="Proteomes" id="UP001597201">
    <property type="component" value="Unassembled WGS sequence"/>
</dbReference>
<dbReference type="RefSeq" id="WP_377176421.1">
    <property type="nucleotide sequence ID" value="NZ_JBHTMY010000002.1"/>
</dbReference>
<accession>A0ABW3XYG6</accession>
<dbReference type="EMBL" id="JBHTMY010000002">
    <property type="protein sequence ID" value="MFD1314631.1"/>
    <property type="molecule type" value="Genomic_DNA"/>
</dbReference>
<evidence type="ECO:0000256" key="1">
    <source>
        <dbReference type="SAM" id="SignalP"/>
    </source>
</evidence>
<gene>
    <name evidence="2" type="ORF">ACFQ39_03305</name>
</gene>
<feature type="chain" id="PRO_5046558322" evidence="1">
    <location>
        <begin position="22"/>
        <end position="240"/>
    </location>
</feature>
<protein>
    <submittedName>
        <fullName evidence="2">GLPGLI family protein</fullName>
    </submittedName>
</protein>
<proteinExistence type="predicted"/>
<reference evidence="3" key="1">
    <citation type="journal article" date="2019" name="Int. J. Syst. Evol. Microbiol.">
        <title>The Global Catalogue of Microorganisms (GCM) 10K type strain sequencing project: providing services to taxonomists for standard genome sequencing and annotation.</title>
        <authorList>
            <consortium name="The Broad Institute Genomics Platform"/>
            <consortium name="The Broad Institute Genome Sequencing Center for Infectious Disease"/>
            <person name="Wu L."/>
            <person name="Ma J."/>
        </authorList>
    </citation>
    <scope>NUCLEOTIDE SEQUENCE [LARGE SCALE GENOMIC DNA]</scope>
    <source>
        <strain evidence="3">CCUG 61485</strain>
    </source>
</reference>
<dbReference type="NCBIfam" id="TIGR01200">
    <property type="entry name" value="GLPGLI"/>
    <property type="match status" value="1"/>
</dbReference>